<protein>
    <submittedName>
        <fullName evidence="1">Uncharacterized protein</fullName>
    </submittedName>
</protein>
<proteinExistence type="predicted"/>
<dbReference type="Proteomes" id="UP000266861">
    <property type="component" value="Unassembled WGS sequence"/>
</dbReference>
<name>A0A397JE80_9GLOM</name>
<comment type="caution">
    <text evidence="1">The sequence shown here is derived from an EMBL/GenBank/DDBJ whole genome shotgun (WGS) entry which is preliminary data.</text>
</comment>
<keyword evidence="2" id="KW-1185">Reference proteome</keyword>
<dbReference type="EMBL" id="PQFF01000049">
    <property type="protein sequence ID" value="RHZ86351.1"/>
    <property type="molecule type" value="Genomic_DNA"/>
</dbReference>
<accession>A0A397JE80</accession>
<evidence type="ECO:0000313" key="1">
    <source>
        <dbReference type="EMBL" id="RHZ86351.1"/>
    </source>
</evidence>
<evidence type="ECO:0000313" key="2">
    <source>
        <dbReference type="Proteomes" id="UP000266861"/>
    </source>
</evidence>
<sequence length="76" mass="8824">MFNHLFISIEDNSTHSLSNCLNFKCKSNCIISERGTKIKRQRLGECLRRIDLFRITAQWAEPIPCRRYQVAGPNAL</sequence>
<dbReference type="AlphaFoldDB" id="A0A397JE80"/>
<organism evidence="1 2">
    <name type="scientific">Diversispora epigaea</name>
    <dbReference type="NCBI Taxonomy" id="1348612"/>
    <lineage>
        <taxon>Eukaryota</taxon>
        <taxon>Fungi</taxon>
        <taxon>Fungi incertae sedis</taxon>
        <taxon>Mucoromycota</taxon>
        <taxon>Glomeromycotina</taxon>
        <taxon>Glomeromycetes</taxon>
        <taxon>Diversisporales</taxon>
        <taxon>Diversisporaceae</taxon>
        <taxon>Diversispora</taxon>
    </lineage>
</organism>
<reference evidence="1 2" key="1">
    <citation type="submission" date="2018-08" db="EMBL/GenBank/DDBJ databases">
        <title>Genome and evolution of the arbuscular mycorrhizal fungus Diversispora epigaea (formerly Glomus versiforme) and its bacterial endosymbionts.</title>
        <authorList>
            <person name="Sun X."/>
            <person name="Fei Z."/>
            <person name="Harrison M."/>
        </authorList>
    </citation>
    <scope>NUCLEOTIDE SEQUENCE [LARGE SCALE GENOMIC DNA]</scope>
    <source>
        <strain evidence="1 2">IT104</strain>
    </source>
</reference>
<gene>
    <name evidence="1" type="ORF">Glove_52g53</name>
</gene>